<dbReference type="InterPro" id="IPR005531">
    <property type="entry name" value="Asp23"/>
</dbReference>
<keyword evidence="3" id="KW-1185">Reference proteome</keyword>
<dbReference type="AlphaFoldDB" id="A0A4Q0VPH6"/>
<dbReference type="RefSeq" id="WP_129079497.1">
    <property type="nucleotide sequence ID" value="NZ_QOUX01000046.1"/>
</dbReference>
<sequence>MLKKRLEKGELSIFDDVVKVITEMAISEINGVEVSTSFFQQKILEKVNRNNRNIFINSSNDGITISLKVGVRYGLELSVVLSELQQVVKNHVELYTNFSVKEVNVLVDQIIVNE</sequence>
<evidence type="ECO:0000313" key="3">
    <source>
        <dbReference type="Proteomes" id="UP000290649"/>
    </source>
</evidence>
<dbReference type="EMBL" id="QOUX01000046">
    <property type="protein sequence ID" value="RXI98138.1"/>
    <property type="molecule type" value="Genomic_DNA"/>
</dbReference>
<name>A0A4Q0VPH6_9BACI</name>
<accession>A0A4Q0VPH6</accession>
<dbReference type="Proteomes" id="UP000290649">
    <property type="component" value="Unassembled WGS sequence"/>
</dbReference>
<protein>
    <submittedName>
        <fullName evidence="2">Asp23/Gls24 family envelope stress response protein</fullName>
    </submittedName>
</protein>
<comment type="similarity">
    <text evidence="1">Belongs to the asp23 family.</text>
</comment>
<dbReference type="OrthoDB" id="9791482at2"/>
<dbReference type="PANTHER" id="PTHR34297">
    <property type="entry name" value="HYPOTHETICAL CYTOSOLIC PROTEIN-RELATED"/>
    <property type="match status" value="1"/>
</dbReference>
<dbReference type="Pfam" id="PF03780">
    <property type="entry name" value="Asp23"/>
    <property type="match status" value="1"/>
</dbReference>
<reference evidence="2 3" key="1">
    <citation type="journal article" date="2019" name="Int. J. Syst. Evol. Microbiol.">
        <title>Anaerobacillus alkaliphilus sp. nov., a novel alkaliphilic and moderately halophilic bacterium.</title>
        <authorList>
            <person name="Borsodi A.K."/>
            <person name="Aszalos J.M."/>
            <person name="Bihari P."/>
            <person name="Nagy I."/>
            <person name="Schumann P."/>
            <person name="Sproer C."/>
            <person name="Kovacs A.L."/>
            <person name="Boka K."/>
            <person name="Dobosy P."/>
            <person name="Ovari M."/>
            <person name="Szili-Kovacs T."/>
            <person name="Toth E."/>
        </authorList>
    </citation>
    <scope>NUCLEOTIDE SEQUENCE [LARGE SCALE GENOMIC DNA]</scope>
    <source>
        <strain evidence="2 3">B16-10</strain>
    </source>
</reference>
<comment type="caution">
    <text evidence="2">The sequence shown here is derived from an EMBL/GenBank/DDBJ whole genome shotgun (WGS) entry which is preliminary data.</text>
</comment>
<evidence type="ECO:0000256" key="1">
    <source>
        <dbReference type="ARBA" id="ARBA00005721"/>
    </source>
</evidence>
<gene>
    <name evidence="2" type="ORF">DS745_17485</name>
</gene>
<evidence type="ECO:0000313" key="2">
    <source>
        <dbReference type="EMBL" id="RXI98138.1"/>
    </source>
</evidence>
<proteinExistence type="inferred from homology"/>
<organism evidence="2 3">
    <name type="scientific">Anaerobacillus alkaliphilus</name>
    <dbReference type="NCBI Taxonomy" id="1548597"/>
    <lineage>
        <taxon>Bacteria</taxon>
        <taxon>Bacillati</taxon>
        <taxon>Bacillota</taxon>
        <taxon>Bacilli</taxon>
        <taxon>Bacillales</taxon>
        <taxon>Bacillaceae</taxon>
        <taxon>Anaerobacillus</taxon>
    </lineage>
</organism>